<keyword evidence="4" id="KW-1185">Reference proteome</keyword>
<evidence type="ECO:0000313" key="4">
    <source>
        <dbReference type="Proteomes" id="UP000274601"/>
    </source>
</evidence>
<proteinExistence type="predicted"/>
<comment type="caution">
    <text evidence="3">The sequence shown here is derived from an EMBL/GenBank/DDBJ whole genome shotgun (WGS) entry which is preliminary data.</text>
</comment>
<keyword evidence="3" id="KW-0378">Hydrolase</keyword>
<dbReference type="SUPFAM" id="SSF111283">
    <property type="entry name" value="Putative modulator of DNA gyrase, PmbA/TldD"/>
    <property type="match status" value="1"/>
</dbReference>
<dbReference type="RefSeq" id="WP_121438151.1">
    <property type="nucleotide sequence ID" value="NZ_RBWU01000008.1"/>
</dbReference>
<name>A0A495QA95_9ACTN</name>
<dbReference type="InterPro" id="IPR036059">
    <property type="entry name" value="TldD/PmbA_sf"/>
</dbReference>
<keyword evidence="3" id="KW-0645">Protease</keyword>
<dbReference type="Proteomes" id="UP000274601">
    <property type="component" value="Unassembled WGS sequence"/>
</dbReference>
<dbReference type="InterPro" id="IPR045569">
    <property type="entry name" value="Metalloprtase-TldD/E_C"/>
</dbReference>
<sequence length="438" mass="45837">MLIDKLASSYLAECSRRGIDGEIRVIEESREELVTRNGLIDSKGRADETVIGLTVAAGGHKAVLAAGVEADVATVVAEGHALVTRPGRGVDAPGGGEPPVAAARTVVTLSGRETLSLDAVLEDLVDASAALPDARECEVRAVQVRRTVHHFTPHVAQSFPTTHGSLVLRATMVGSDGRVSHVDRSESGPDVSWLLRRFEDRMLRDAHRQLSAPELAAEAALPSRVVLAGSVAAQLVCLLSEALSAEAVEQGSSRLASRLGASIGDELVTVVDDPLLGDGPRLLPFDDEGVRAAERVLIDAGRLRGFLGSRDYSSGVTGSALGNARRPDVMSPPRPGGSNLYIRPGTRELSLDEPTVRITQTHGMHLSNGITGEFSTGATATVHTDGQVHQVSGLSVTGNVLDLLRNVRGIGGVPSWCDDGESSFGAPDLLVTGLVVGR</sequence>
<accession>A0A495QA95</accession>
<dbReference type="GO" id="GO:0005829">
    <property type="term" value="C:cytosol"/>
    <property type="evidence" value="ECO:0007669"/>
    <property type="project" value="TreeGrafter"/>
</dbReference>
<feature type="region of interest" description="Disordered" evidence="1">
    <location>
        <begin position="317"/>
        <end position="344"/>
    </location>
</feature>
<dbReference type="OrthoDB" id="9803618at2"/>
<dbReference type="GO" id="GO:0008237">
    <property type="term" value="F:metallopeptidase activity"/>
    <property type="evidence" value="ECO:0007669"/>
    <property type="project" value="InterPro"/>
</dbReference>
<evidence type="ECO:0000256" key="1">
    <source>
        <dbReference type="SAM" id="MobiDB-lite"/>
    </source>
</evidence>
<evidence type="ECO:0000313" key="3">
    <source>
        <dbReference type="EMBL" id="RKS68236.1"/>
    </source>
</evidence>
<evidence type="ECO:0000259" key="2">
    <source>
        <dbReference type="Pfam" id="PF19289"/>
    </source>
</evidence>
<dbReference type="PANTHER" id="PTHR43421:SF1">
    <property type="entry name" value="METALLOPROTEASE PMBA"/>
    <property type="match status" value="1"/>
</dbReference>
<dbReference type="Pfam" id="PF19289">
    <property type="entry name" value="PmbA_TldD_3rd"/>
    <property type="match status" value="1"/>
</dbReference>
<feature type="domain" description="Metalloprotease TldD/E C-terminal" evidence="2">
    <location>
        <begin position="224"/>
        <end position="437"/>
    </location>
</feature>
<dbReference type="InterPro" id="IPR047657">
    <property type="entry name" value="PmbA"/>
</dbReference>
<dbReference type="PANTHER" id="PTHR43421">
    <property type="entry name" value="METALLOPROTEASE PMBA"/>
    <property type="match status" value="1"/>
</dbReference>
<organism evidence="3 4">
    <name type="scientific">Actinomadura pelletieri DSM 43383</name>
    <dbReference type="NCBI Taxonomy" id="1120940"/>
    <lineage>
        <taxon>Bacteria</taxon>
        <taxon>Bacillati</taxon>
        <taxon>Actinomycetota</taxon>
        <taxon>Actinomycetes</taxon>
        <taxon>Streptosporangiales</taxon>
        <taxon>Thermomonosporaceae</taxon>
        <taxon>Actinomadura</taxon>
    </lineage>
</organism>
<gene>
    <name evidence="3" type="ORF">BZB76_6490</name>
</gene>
<dbReference type="GO" id="GO:0006508">
    <property type="term" value="P:proteolysis"/>
    <property type="evidence" value="ECO:0007669"/>
    <property type="project" value="UniProtKB-KW"/>
</dbReference>
<dbReference type="AlphaFoldDB" id="A0A495QA95"/>
<dbReference type="EMBL" id="RBWU01000008">
    <property type="protein sequence ID" value="RKS68236.1"/>
    <property type="molecule type" value="Genomic_DNA"/>
</dbReference>
<protein>
    <submittedName>
        <fullName evidence="3">Putative Zn-dependent protease</fullName>
    </submittedName>
</protein>
<reference evidence="3 4" key="1">
    <citation type="submission" date="2018-10" db="EMBL/GenBank/DDBJ databases">
        <title>Genomic Encyclopedia of Archaeal and Bacterial Type Strains, Phase II (KMG-II): from individual species to whole genera.</title>
        <authorList>
            <person name="Goeker M."/>
        </authorList>
    </citation>
    <scope>NUCLEOTIDE SEQUENCE [LARGE SCALE GENOMIC DNA]</scope>
    <source>
        <strain evidence="3 4">DSM 43383</strain>
    </source>
</reference>